<evidence type="ECO:0000256" key="2">
    <source>
        <dbReference type="ARBA" id="ARBA00022884"/>
    </source>
</evidence>
<dbReference type="SUPFAM" id="SSF50715">
    <property type="entry name" value="Ribosomal protein L25-like"/>
    <property type="match status" value="1"/>
</dbReference>
<dbReference type="Pfam" id="PF01386">
    <property type="entry name" value="Ribosomal_L25p"/>
    <property type="match status" value="1"/>
</dbReference>
<gene>
    <name evidence="5" type="primary">rplY</name>
    <name evidence="5" type="synonym">ctc</name>
    <name evidence="8" type="ORF">ACFQPS_09500</name>
</gene>
<dbReference type="Proteomes" id="UP001596456">
    <property type="component" value="Unassembled WGS sequence"/>
</dbReference>
<dbReference type="Gene3D" id="2.170.120.20">
    <property type="entry name" value="Ribosomal protein L25, beta domain"/>
    <property type="match status" value="1"/>
</dbReference>
<dbReference type="InterPro" id="IPR001021">
    <property type="entry name" value="Ribosomal_bL25_long"/>
</dbReference>
<keyword evidence="4 5" id="KW-0687">Ribonucleoprotein</keyword>
<dbReference type="CDD" id="cd00495">
    <property type="entry name" value="Ribosomal_L25_TL5_CTC"/>
    <property type="match status" value="1"/>
</dbReference>
<dbReference type="InterPro" id="IPR020057">
    <property type="entry name" value="Ribosomal_bL25_b-dom"/>
</dbReference>
<organism evidence="8 9">
    <name type="scientific">Rhodocista pekingensis</name>
    <dbReference type="NCBI Taxonomy" id="201185"/>
    <lineage>
        <taxon>Bacteria</taxon>
        <taxon>Pseudomonadati</taxon>
        <taxon>Pseudomonadota</taxon>
        <taxon>Alphaproteobacteria</taxon>
        <taxon>Rhodospirillales</taxon>
        <taxon>Azospirillaceae</taxon>
        <taxon>Rhodocista</taxon>
    </lineage>
</organism>
<feature type="domain" description="Large ribosomal subunit protein bL25 beta" evidence="7">
    <location>
        <begin position="102"/>
        <end position="187"/>
    </location>
</feature>
<accession>A0ABW2KW57</accession>
<evidence type="ECO:0000256" key="4">
    <source>
        <dbReference type="ARBA" id="ARBA00023274"/>
    </source>
</evidence>
<evidence type="ECO:0000313" key="8">
    <source>
        <dbReference type="EMBL" id="MFC7333396.1"/>
    </source>
</evidence>
<dbReference type="NCBIfam" id="NF004128">
    <property type="entry name" value="PRK05618.1-2"/>
    <property type="match status" value="1"/>
</dbReference>
<keyword evidence="1 5" id="KW-0699">rRNA-binding</keyword>
<dbReference type="InterPro" id="IPR037121">
    <property type="entry name" value="Ribosomal_bL25_C"/>
</dbReference>
<feature type="domain" description="Large ribosomal subunit protein bL25 L25" evidence="6">
    <location>
        <begin position="7"/>
        <end position="94"/>
    </location>
</feature>
<name>A0ABW2KW57_9PROT</name>
<dbReference type="Gene3D" id="2.40.240.10">
    <property type="entry name" value="Ribosomal Protein L25, Chain P"/>
    <property type="match status" value="1"/>
</dbReference>
<keyword evidence="3 5" id="KW-0689">Ribosomal protein</keyword>
<dbReference type="InterPro" id="IPR020056">
    <property type="entry name" value="Rbsml_bL25/Gln-tRNA_synth_N"/>
</dbReference>
<evidence type="ECO:0000259" key="7">
    <source>
        <dbReference type="Pfam" id="PF14693"/>
    </source>
</evidence>
<dbReference type="GO" id="GO:0005840">
    <property type="term" value="C:ribosome"/>
    <property type="evidence" value="ECO:0007669"/>
    <property type="project" value="UniProtKB-KW"/>
</dbReference>
<reference evidence="9" key="1">
    <citation type="journal article" date="2019" name="Int. J. Syst. Evol. Microbiol.">
        <title>The Global Catalogue of Microorganisms (GCM) 10K type strain sequencing project: providing services to taxonomists for standard genome sequencing and annotation.</title>
        <authorList>
            <consortium name="The Broad Institute Genomics Platform"/>
            <consortium name="The Broad Institute Genome Sequencing Center for Infectious Disease"/>
            <person name="Wu L."/>
            <person name="Ma J."/>
        </authorList>
    </citation>
    <scope>NUCLEOTIDE SEQUENCE [LARGE SCALE GENOMIC DNA]</scope>
    <source>
        <strain evidence="9">CGMCC 1.16275</strain>
    </source>
</reference>
<keyword evidence="9" id="KW-1185">Reference proteome</keyword>
<protein>
    <recommendedName>
        <fullName evidence="5">Large ribosomal subunit protein bL25</fullName>
    </recommendedName>
    <alternativeName>
        <fullName evidence="5">General stress protein CTC</fullName>
    </alternativeName>
</protein>
<proteinExistence type="inferred from homology"/>
<comment type="similarity">
    <text evidence="5">Belongs to the bacterial ribosomal protein bL25 family. CTC subfamily.</text>
</comment>
<dbReference type="InterPro" id="IPR011035">
    <property type="entry name" value="Ribosomal_bL25/Gln-tRNA_synth"/>
</dbReference>
<comment type="caution">
    <text evidence="8">The sequence shown here is derived from an EMBL/GenBank/DDBJ whole genome shotgun (WGS) entry which is preliminary data.</text>
</comment>
<keyword evidence="2 5" id="KW-0694">RNA-binding</keyword>
<comment type="function">
    <text evidence="5">This is one of the proteins that binds to the 5S RNA in the ribosome where it forms part of the central protuberance.</text>
</comment>
<evidence type="ECO:0000256" key="3">
    <source>
        <dbReference type="ARBA" id="ARBA00022980"/>
    </source>
</evidence>
<dbReference type="EMBL" id="JBHTCM010000010">
    <property type="protein sequence ID" value="MFC7333396.1"/>
    <property type="molecule type" value="Genomic_DNA"/>
</dbReference>
<dbReference type="RefSeq" id="WP_377358449.1">
    <property type="nucleotide sequence ID" value="NZ_JBHTCM010000010.1"/>
</dbReference>
<dbReference type="Pfam" id="PF14693">
    <property type="entry name" value="Ribosomal_TL5_C"/>
    <property type="match status" value="1"/>
</dbReference>
<dbReference type="InterPro" id="IPR020930">
    <property type="entry name" value="Ribosomal_uL5_bac-type"/>
</dbReference>
<comment type="subunit">
    <text evidence="5">Part of the 50S ribosomal subunit; part of the 5S rRNA/L5/L18/L25 subcomplex. Contacts the 5S rRNA. Binds to the 5S rRNA independently of L5 and L18.</text>
</comment>
<evidence type="ECO:0000256" key="5">
    <source>
        <dbReference type="HAMAP-Rule" id="MF_01334"/>
    </source>
</evidence>
<dbReference type="PANTHER" id="PTHR33284:SF1">
    <property type="entry name" value="RIBOSOMAL PROTEIN L25_GLN-TRNA SYNTHETASE, ANTI-CODON-BINDING DOMAIN-CONTAINING PROTEIN"/>
    <property type="match status" value="1"/>
</dbReference>
<evidence type="ECO:0000259" key="6">
    <source>
        <dbReference type="Pfam" id="PF01386"/>
    </source>
</evidence>
<dbReference type="InterPro" id="IPR029751">
    <property type="entry name" value="Ribosomal_L25_dom"/>
</dbReference>
<evidence type="ECO:0000256" key="1">
    <source>
        <dbReference type="ARBA" id="ARBA00022730"/>
    </source>
</evidence>
<dbReference type="PANTHER" id="PTHR33284">
    <property type="entry name" value="RIBOSOMAL PROTEIN L25/GLN-TRNA SYNTHETASE, ANTI-CODON-BINDING DOMAIN-CONTAINING PROTEIN"/>
    <property type="match status" value="1"/>
</dbReference>
<dbReference type="HAMAP" id="MF_01334">
    <property type="entry name" value="Ribosomal_bL25_CTC"/>
    <property type="match status" value="1"/>
</dbReference>
<evidence type="ECO:0000313" key="9">
    <source>
        <dbReference type="Proteomes" id="UP001596456"/>
    </source>
</evidence>
<dbReference type="NCBIfam" id="TIGR00731">
    <property type="entry name" value="bL25_bact_ctc"/>
    <property type="match status" value="1"/>
</dbReference>
<sequence>MTQTIALSAELRDRAGKGTARQTRREGRIPAVIYGNKEKPVMISLEFNQFFRELHRPGFFTHLFAIAVDGTTHRVLPRDVQFDPVSDRPLHVDFLRVSAATEIVVKIPVEFANGETSPGIKRGGVLNIVRHEIEVFCRADNIPEHITVDLADADLNSSIHISAVALPEGVRPTIADRDFTIATIAAPSGLKSEAAEAEDAASAGA</sequence>